<sequence>MAEETGNDNQVVQGNEIVPSNEEAQAEEVQGDELVPAEDLTQGDEALFCAKDWLQYSPATPEAPSTALVKISNIQYRKLDFEEFSAAAISVYQMEGLETWEQHARQAYEFFDKEGTNCDQRARIVSSDS</sequence>
<reference evidence="2" key="1">
    <citation type="submission" date="2015-04" db="UniProtKB">
        <authorList>
            <consortium name="EnsemblPlants"/>
        </authorList>
    </citation>
    <scope>IDENTIFICATION</scope>
</reference>
<evidence type="ECO:0000256" key="1">
    <source>
        <dbReference type="SAM" id="MobiDB-lite"/>
    </source>
</evidence>
<proteinExistence type="predicted"/>
<dbReference type="Proteomes" id="UP000008021">
    <property type="component" value="Chromosome 5"/>
</dbReference>
<dbReference type="Gramene" id="OMERI05G23210.2">
    <property type="protein sequence ID" value="OMERI05G23210.2"/>
    <property type="gene ID" value="OMERI05G23210"/>
</dbReference>
<keyword evidence="3" id="KW-1185">Reference proteome</keyword>
<evidence type="ECO:0000313" key="3">
    <source>
        <dbReference type="Proteomes" id="UP000008021"/>
    </source>
</evidence>
<dbReference type="AlphaFoldDB" id="A0A0E0DUX3"/>
<name>A0A0E0DUX3_9ORYZ</name>
<accession>A0A0E0DUX3</accession>
<protein>
    <submittedName>
        <fullName evidence="2">Uncharacterized protein</fullName>
    </submittedName>
</protein>
<organism evidence="2">
    <name type="scientific">Oryza meridionalis</name>
    <dbReference type="NCBI Taxonomy" id="40149"/>
    <lineage>
        <taxon>Eukaryota</taxon>
        <taxon>Viridiplantae</taxon>
        <taxon>Streptophyta</taxon>
        <taxon>Embryophyta</taxon>
        <taxon>Tracheophyta</taxon>
        <taxon>Spermatophyta</taxon>
        <taxon>Magnoliopsida</taxon>
        <taxon>Liliopsida</taxon>
        <taxon>Poales</taxon>
        <taxon>Poaceae</taxon>
        <taxon>BOP clade</taxon>
        <taxon>Oryzoideae</taxon>
        <taxon>Oryzeae</taxon>
        <taxon>Oryzinae</taxon>
        <taxon>Oryza</taxon>
    </lineage>
</organism>
<evidence type="ECO:0000313" key="2">
    <source>
        <dbReference type="EnsemblPlants" id="OMERI05G23210.2"/>
    </source>
</evidence>
<feature type="region of interest" description="Disordered" evidence="1">
    <location>
        <begin position="1"/>
        <end position="40"/>
    </location>
</feature>
<dbReference type="EnsemblPlants" id="OMERI05G23210.2">
    <property type="protein sequence ID" value="OMERI05G23210.2"/>
    <property type="gene ID" value="OMERI05G23210"/>
</dbReference>
<reference evidence="2" key="2">
    <citation type="submission" date="2018-05" db="EMBL/GenBank/DDBJ databases">
        <title>OmerRS3 (Oryza meridionalis Reference Sequence Version 3).</title>
        <authorList>
            <person name="Zhang J."/>
            <person name="Kudrna D."/>
            <person name="Lee S."/>
            <person name="Talag J."/>
            <person name="Welchert J."/>
            <person name="Wing R.A."/>
        </authorList>
    </citation>
    <scope>NUCLEOTIDE SEQUENCE [LARGE SCALE GENOMIC DNA]</scope>
    <source>
        <strain evidence="2">cv. OR44</strain>
    </source>
</reference>
<dbReference type="HOGENOM" id="CLU_1952249_0_0_1"/>